<gene>
    <name evidence="1" type="ORF">V1477_013921</name>
</gene>
<name>A0ABD2BQ75_VESMC</name>
<dbReference type="Proteomes" id="UP001607303">
    <property type="component" value="Unassembled WGS sequence"/>
</dbReference>
<organism evidence="1 2">
    <name type="scientific">Vespula maculifrons</name>
    <name type="common">Eastern yellow jacket</name>
    <name type="synonym">Wasp</name>
    <dbReference type="NCBI Taxonomy" id="7453"/>
    <lineage>
        <taxon>Eukaryota</taxon>
        <taxon>Metazoa</taxon>
        <taxon>Ecdysozoa</taxon>
        <taxon>Arthropoda</taxon>
        <taxon>Hexapoda</taxon>
        <taxon>Insecta</taxon>
        <taxon>Pterygota</taxon>
        <taxon>Neoptera</taxon>
        <taxon>Endopterygota</taxon>
        <taxon>Hymenoptera</taxon>
        <taxon>Apocrita</taxon>
        <taxon>Aculeata</taxon>
        <taxon>Vespoidea</taxon>
        <taxon>Vespidae</taxon>
        <taxon>Vespinae</taxon>
        <taxon>Vespula</taxon>
    </lineage>
</organism>
<keyword evidence="2" id="KW-1185">Reference proteome</keyword>
<dbReference type="EMBL" id="JAYRBN010000071">
    <property type="protein sequence ID" value="KAL2734744.1"/>
    <property type="molecule type" value="Genomic_DNA"/>
</dbReference>
<sequence>MAHTRLGCVWVSEVDQPLDESWTYEDGLTNGNTKLRNVQKFGIDLLLRIADVLRFIVLKCMIRFIDYENRETKNRRKIEKSLNALNESLDL</sequence>
<dbReference type="AlphaFoldDB" id="A0ABD2BQ75"/>
<comment type="caution">
    <text evidence="1">The sequence shown here is derived from an EMBL/GenBank/DDBJ whole genome shotgun (WGS) entry which is preliminary data.</text>
</comment>
<evidence type="ECO:0000313" key="1">
    <source>
        <dbReference type="EMBL" id="KAL2734744.1"/>
    </source>
</evidence>
<accession>A0ABD2BQ75</accession>
<evidence type="ECO:0000313" key="2">
    <source>
        <dbReference type="Proteomes" id="UP001607303"/>
    </source>
</evidence>
<proteinExistence type="predicted"/>
<reference evidence="1 2" key="1">
    <citation type="journal article" date="2024" name="Ann. Entomol. Soc. Am.">
        <title>Genomic analyses of the southern and eastern yellowjacket wasps (Hymenoptera: Vespidae) reveal evolutionary signatures of social life.</title>
        <authorList>
            <person name="Catto M.A."/>
            <person name="Caine P.B."/>
            <person name="Orr S.E."/>
            <person name="Hunt B.G."/>
            <person name="Goodisman M.A.D."/>
        </authorList>
    </citation>
    <scope>NUCLEOTIDE SEQUENCE [LARGE SCALE GENOMIC DNA]</scope>
    <source>
        <strain evidence="1">232</strain>
        <tissue evidence="1">Head and thorax</tissue>
    </source>
</reference>
<protein>
    <submittedName>
        <fullName evidence="1">Uncharacterized protein</fullName>
    </submittedName>
</protein>